<keyword evidence="4" id="KW-1185">Reference proteome</keyword>
<evidence type="ECO:0000256" key="1">
    <source>
        <dbReference type="SAM" id="MobiDB-lite"/>
    </source>
</evidence>
<feature type="region of interest" description="Disordered" evidence="1">
    <location>
        <begin position="114"/>
        <end position="138"/>
    </location>
</feature>
<feature type="compositionally biased region" description="Basic residues" evidence="1">
    <location>
        <begin position="26"/>
        <end position="41"/>
    </location>
</feature>
<gene>
    <name evidence="3" type="ORF">Ocin01_03128</name>
</gene>
<protein>
    <submittedName>
        <fullName evidence="3">Uncharacterized protein</fullName>
    </submittedName>
</protein>
<feature type="chain" id="PRO_5008905432" evidence="2">
    <location>
        <begin position="17"/>
        <end position="301"/>
    </location>
</feature>
<feature type="compositionally biased region" description="Polar residues" evidence="1">
    <location>
        <begin position="115"/>
        <end position="129"/>
    </location>
</feature>
<reference evidence="3 4" key="1">
    <citation type="journal article" date="2016" name="Genome Biol. Evol.">
        <title>Gene Family Evolution Reflects Adaptation to Soil Environmental Stressors in the Genome of the Collembolan Orchesella cincta.</title>
        <authorList>
            <person name="Faddeeva-Vakhrusheva A."/>
            <person name="Derks M.F."/>
            <person name="Anvar S.Y."/>
            <person name="Agamennone V."/>
            <person name="Suring W."/>
            <person name="Smit S."/>
            <person name="van Straalen N.M."/>
            <person name="Roelofs D."/>
        </authorList>
    </citation>
    <scope>NUCLEOTIDE SEQUENCE [LARGE SCALE GENOMIC DNA]</scope>
    <source>
        <tissue evidence="3">Mixed pool</tissue>
    </source>
</reference>
<sequence length="301" mass="33205">MVKLILFVVFVHGVLSLTSASPDRQHYRKRSPQKPSSKRNSKATQGVERDEQLNPVNVLDTDQVGHVIPIFNNPNSADALASSPENKVITVNGKVMDSQVLKLLLKNLMTKLESRGTNVSSKSQSQQTGGPRRMRSPKRRHCNLHGLWLSIVAGAAIELIPDKQHGHIGIQAKIFDLPDNPFPSVINSQWTGKGMISPESPTTITVIFQEHIDAEAGNHAKEREGDDSPVFIQLPRTAVFVGQCLICQGNPMLQGSWLIFPVTQTCNAASGLTPITKDEFGNMHPVQLKDPNIPDFMYLLR</sequence>
<name>A0A1D2NE81_ORCCI</name>
<dbReference type="EMBL" id="LJIJ01000069">
    <property type="protein sequence ID" value="ODN03561.1"/>
    <property type="molecule type" value="Genomic_DNA"/>
</dbReference>
<accession>A0A1D2NE81</accession>
<proteinExistence type="predicted"/>
<evidence type="ECO:0000313" key="3">
    <source>
        <dbReference type="EMBL" id="ODN03561.1"/>
    </source>
</evidence>
<comment type="caution">
    <text evidence="3">The sequence shown here is derived from an EMBL/GenBank/DDBJ whole genome shotgun (WGS) entry which is preliminary data.</text>
</comment>
<feature type="signal peptide" evidence="2">
    <location>
        <begin position="1"/>
        <end position="16"/>
    </location>
</feature>
<evidence type="ECO:0000256" key="2">
    <source>
        <dbReference type="SAM" id="SignalP"/>
    </source>
</evidence>
<organism evidence="3 4">
    <name type="scientific">Orchesella cincta</name>
    <name type="common">Springtail</name>
    <name type="synonym">Podura cincta</name>
    <dbReference type="NCBI Taxonomy" id="48709"/>
    <lineage>
        <taxon>Eukaryota</taxon>
        <taxon>Metazoa</taxon>
        <taxon>Ecdysozoa</taxon>
        <taxon>Arthropoda</taxon>
        <taxon>Hexapoda</taxon>
        <taxon>Collembola</taxon>
        <taxon>Entomobryomorpha</taxon>
        <taxon>Entomobryoidea</taxon>
        <taxon>Orchesellidae</taxon>
        <taxon>Orchesellinae</taxon>
        <taxon>Orchesella</taxon>
    </lineage>
</organism>
<feature type="region of interest" description="Disordered" evidence="1">
    <location>
        <begin position="21"/>
        <end position="56"/>
    </location>
</feature>
<dbReference type="AlphaFoldDB" id="A0A1D2NE81"/>
<dbReference type="Proteomes" id="UP000094527">
    <property type="component" value="Unassembled WGS sequence"/>
</dbReference>
<keyword evidence="2" id="KW-0732">Signal</keyword>
<evidence type="ECO:0000313" key="4">
    <source>
        <dbReference type="Proteomes" id="UP000094527"/>
    </source>
</evidence>
<dbReference type="OrthoDB" id="10573364at2759"/>